<keyword evidence="4" id="KW-1185">Reference proteome</keyword>
<evidence type="ECO:0000256" key="2">
    <source>
        <dbReference type="SAM" id="MobiDB-lite"/>
    </source>
</evidence>
<dbReference type="OrthoDB" id="341898at2759"/>
<feature type="compositionally biased region" description="Low complexity" evidence="2">
    <location>
        <begin position="98"/>
        <end position="108"/>
    </location>
</feature>
<dbReference type="EMBL" id="KZ559619">
    <property type="protein sequence ID" value="PLN76403.1"/>
    <property type="molecule type" value="Genomic_DNA"/>
</dbReference>
<feature type="compositionally biased region" description="Polar residues" evidence="2">
    <location>
        <begin position="79"/>
        <end position="97"/>
    </location>
</feature>
<feature type="region of interest" description="Disordered" evidence="2">
    <location>
        <begin position="242"/>
        <end position="306"/>
    </location>
</feature>
<dbReference type="GO" id="GO:0030289">
    <property type="term" value="C:protein phosphatase 4 complex"/>
    <property type="evidence" value="ECO:0007669"/>
    <property type="project" value="InterPro"/>
</dbReference>
<feature type="region of interest" description="Disordered" evidence="2">
    <location>
        <begin position="45"/>
        <end position="108"/>
    </location>
</feature>
<organism evidence="3 4">
    <name type="scientific">Aspergillus taichungensis</name>
    <dbReference type="NCBI Taxonomy" id="482145"/>
    <lineage>
        <taxon>Eukaryota</taxon>
        <taxon>Fungi</taxon>
        <taxon>Dikarya</taxon>
        <taxon>Ascomycota</taxon>
        <taxon>Pezizomycotina</taxon>
        <taxon>Eurotiomycetes</taxon>
        <taxon>Eurotiomycetidae</taxon>
        <taxon>Eurotiales</taxon>
        <taxon>Aspergillaceae</taxon>
        <taxon>Aspergillus</taxon>
        <taxon>Aspergillus subgen. Circumdati</taxon>
    </lineage>
</organism>
<proteinExistence type="inferred from homology"/>
<dbReference type="PANTHER" id="PTHR16487">
    <property type="entry name" value="PPP4R2-RELATED PROTEIN"/>
    <property type="match status" value="1"/>
</dbReference>
<dbReference type="Proteomes" id="UP000235023">
    <property type="component" value="Unassembled WGS sequence"/>
</dbReference>
<dbReference type="PANTHER" id="PTHR16487:SF0">
    <property type="entry name" value="PROTEIN PHOSPHATASE 4 REGULATORY SUBUNIT 2-RELATED"/>
    <property type="match status" value="1"/>
</dbReference>
<feature type="compositionally biased region" description="Basic and acidic residues" evidence="2">
    <location>
        <begin position="430"/>
        <end position="442"/>
    </location>
</feature>
<accession>A0A2J5HHE1</accession>
<dbReference type="GO" id="GO:0019888">
    <property type="term" value="F:protein phosphatase regulator activity"/>
    <property type="evidence" value="ECO:0007669"/>
    <property type="project" value="InterPro"/>
</dbReference>
<evidence type="ECO:0000313" key="3">
    <source>
        <dbReference type="EMBL" id="PLN76403.1"/>
    </source>
</evidence>
<feature type="compositionally biased region" description="Polar residues" evidence="2">
    <location>
        <begin position="54"/>
        <end position="70"/>
    </location>
</feature>
<evidence type="ECO:0000313" key="4">
    <source>
        <dbReference type="Proteomes" id="UP000235023"/>
    </source>
</evidence>
<feature type="compositionally biased region" description="Polar residues" evidence="2">
    <location>
        <begin position="286"/>
        <end position="299"/>
    </location>
</feature>
<feature type="compositionally biased region" description="Basic and acidic residues" evidence="2">
    <location>
        <begin position="389"/>
        <end position="408"/>
    </location>
</feature>
<dbReference type="Pfam" id="PF09184">
    <property type="entry name" value="PPP4R2"/>
    <property type="match status" value="1"/>
</dbReference>
<comment type="similarity">
    <text evidence="1">Belongs to the PPP4R2 family.</text>
</comment>
<gene>
    <name evidence="3" type="ORF">BDW42DRAFT_178818</name>
</gene>
<name>A0A2J5HHE1_9EURO</name>
<sequence>MSLDEETLETVANGGMMDLQKWPAMVEPLLSRLDYIVYNVFPMPESPSSPEPSQLSDPQTTNQPPSSSNKENADLPTHTPVSASTDRIPDSQPQSSFTATTTEPALPQPLQLLLNNTRSTIRSLFPSKPPHTIQRLAELILRPQAHYRTLPAYLRALDRVVSVTSSADIFPVQTGAGAGTAAPTHQPNGIISSATNGAADPGSTFALFQDTHVPGSDESLGGALLTPIPWLTGASAEAAAAVAGGSSPGGEATNEDITLEGAPTEVPSNDILTTESSTTTTTKTTPIDQEQQPNQTSPYEESTTTTTTATTIETQAMEGADGSAQSDPAEDVPHARGPPVVGVADMGLQDGRGVEMTLSQDEGEDTLQSAVHGDDASQGGGDSNQQEGKNSKEAETKTDTEPGAKDGDGDIELGDQSTDSAAVAAAAVGEGKESGKEEETKG</sequence>
<protein>
    <recommendedName>
        <fullName evidence="5">PPP4R2-domain-containing protein</fullName>
    </recommendedName>
</protein>
<evidence type="ECO:0000256" key="1">
    <source>
        <dbReference type="ARBA" id="ARBA00009207"/>
    </source>
</evidence>
<feature type="compositionally biased region" description="Low complexity" evidence="2">
    <location>
        <begin position="242"/>
        <end position="252"/>
    </location>
</feature>
<feature type="compositionally biased region" description="Low complexity" evidence="2">
    <location>
        <begin position="273"/>
        <end position="285"/>
    </location>
</feature>
<dbReference type="AlphaFoldDB" id="A0A2J5HHE1"/>
<dbReference type="InterPro" id="IPR015267">
    <property type="entry name" value="PPP4R2"/>
</dbReference>
<reference evidence="4" key="1">
    <citation type="submission" date="2017-12" db="EMBL/GenBank/DDBJ databases">
        <authorList>
            <consortium name="DOE Joint Genome Institute"/>
            <person name="Mondo S.J."/>
            <person name="Kjaerbolling I."/>
            <person name="Vesth T.C."/>
            <person name="Frisvad J.C."/>
            <person name="Nybo J.L."/>
            <person name="Theobald S."/>
            <person name="Kuo A."/>
            <person name="Bowyer P."/>
            <person name="Matsuda Y."/>
            <person name="Lyhne E.K."/>
            <person name="Kogle M.E."/>
            <person name="Clum A."/>
            <person name="Lipzen A."/>
            <person name="Salamov A."/>
            <person name="Ngan C.Y."/>
            <person name="Daum C."/>
            <person name="Chiniquy J."/>
            <person name="Barry K."/>
            <person name="LaButti K."/>
            <person name="Haridas S."/>
            <person name="Simmons B.A."/>
            <person name="Magnuson J.K."/>
            <person name="Mortensen U.H."/>
            <person name="Larsen T.O."/>
            <person name="Grigoriev I.V."/>
            <person name="Baker S.E."/>
            <person name="Andersen M.R."/>
            <person name="Nordberg H.P."/>
            <person name="Cantor M.N."/>
            <person name="Hua S.X."/>
        </authorList>
    </citation>
    <scope>NUCLEOTIDE SEQUENCE [LARGE SCALE GENOMIC DNA]</scope>
    <source>
        <strain evidence="4">IBT 19404</strain>
    </source>
</reference>
<evidence type="ECO:0008006" key="5">
    <source>
        <dbReference type="Google" id="ProtNLM"/>
    </source>
</evidence>
<dbReference type="GO" id="GO:0005737">
    <property type="term" value="C:cytoplasm"/>
    <property type="evidence" value="ECO:0007669"/>
    <property type="project" value="TreeGrafter"/>
</dbReference>
<feature type="compositionally biased region" description="Low complexity" evidence="2">
    <location>
        <begin position="420"/>
        <end position="429"/>
    </location>
</feature>
<feature type="region of interest" description="Disordered" evidence="2">
    <location>
        <begin position="318"/>
        <end position="442"/>
    </location>
</feature>
<dbReference type="GO" id="GO:0005634">
    <property type="term" value="C:nucleus"/>
    <property type="evidence" value="ECO:0007669"/>
    <property type="project" value="TreeGrafter"/>
</dbReference>